<accession>A0A7W6INX5</accession>
<evidence type="ECO:0000313" key="6">
    <source>
        <dbReference type="EMBL" id="MBB4053058.1"/>
    </source>
</evidence>
<dbReference type="SUPFAM" id="SSF53850">
    <property type="entry name" value="Periplasmic binding protein-like II"/>
    <property type="match status" value="1"/>
</dbReference>
<dbReference type="Gene3D" id="1.10.10.10">
    <property type="entry name" value="Winged helix-like DNA-binding domain superfamily/Winged helix DNA-binding domain"/>
    <property type="match status" value="1"/>
</dbReference>
<evidence type="ECO:0000256" key="3">
    <source>
        <dbReference type="ARBA" id="ARBA00023125"/>
    </source>
</evidence>
<reference evidence="6 7" key="1">
    <citation type="submission" date="2020-08" db="EMBL/GenBank/DDBJ databases">
        <title>Genomic Encyclopedia of Type Strains, Phase IV (KMG-IV): sequencing the most valuable type-strain genomes for metagenomic binning, comparative biology and taxonomic classification.</title>
        <authorList>
            <person name="Goeker M."/>
        </authorList>
    </citation>
    <scope>NUCLEOTIDE SEQUENCE [LARGE SCALE GENOMIC DNA]</scope>
    <source>
        <strain evidence="6 7">DSM 23447</strain>
    </source>
</reference>
<evidence type="ECO:0000313" key="7">
    <source>
        <dbReference type="Proteomes" id="UP000547011"/>
    </source>
</evidence>
<dbReference type="InterPro" id="IPR036388">
    <property type="entry name" value="WH-like_DNA-bd_sf"/>
</dbReference>
<dbReference type="Proteomes" id="UP000547011">
    <property type="component" value="Unassembled WGS sequence"/>
</dbReference>
<dbReference type="PROSITE" id="PS50931">
    <property type="entry name" value="HTH_LYSR"/>
    <property type="match status" value="1"/>
</dbReference>
<dbReference type="Pfam" id="PF03466">
    <property type="entry name" value="LysR_substrate"/>
    <property type="match status" value="1"/>
</dbReference>
<evidence type="ECO:0000259" key="5">
    <source>
        <dbReference type="PROSITE" id="PS50931"/>
    </source>
</evidence>
<comment type="caution">
    <text evidence="6">The sequence shown here is derived from an EMBL/GenBank/DDBJ whole genome shotgun (WGS) entry which is preliminary data.</text>
</comment>
<dbReference type="GO" id="GO:0003700">
    <property type="term" value="F:DNA-binding transcription factor activity"/>
    <property type="evidence" value="ECO:0007669"/>
    <property type="project" value="InterPro"/>
</dbReference>
<protein>
    <submittedName>
        <fullName evidence="6">DNA-binding transcriptional LysR family regulator</fullName>
    </submittedName>
</protein>
<comment type="similarity">
    <text evidence="1">Belongs to the LysR transcriptional regulatory family.</text>
</comment>
<organism evidence="6 7">
    <name type="scientific">Devosia subaequoris</name>
    <dbReference type="NCBI Taxonomy" id="395930"/>
    <lineage>
        <taxon>Bacteria</taxon>
        <taxon>Pseudomonadati</taxon>
        <taxon>Pseudomonadota</taxon>
        <taxon>Alphaproteobacteria</taxon>
        <taxon>Hyphomicrobiales</taxon>
        <taxon>Devosiaceae</taxon>
        <taxon>Devosia</taxon>
    </lineage>
</organism>
<gene>
    <name evidence="6" type="ORF">GGR20_002714</name>
</gene>
<name>A0A7W6INX5_9HYPH</name>
<keyword evidence="4" id="KW-0804">Transcription</keyword>
<dbReference type="GO" id="GO:0006351">
    <property type="term" value="P:DNA-templated transcription"/>
    <property type="evidence" value="ECO:0007669"/>
    <property type="project" value="TreeGrafter"/>
</dbReference>
<evidence type="ECO:0000256" key="2">
    <source>
        <dbReference type="ARBA" id="ARBA00023015"/>
    </source>
</evidence>
<dbReference type="CDD" id="cd08432">
    <property type="entry name" value="PBP2_GcdR_TrpI_HvrB_AmpR_like"/>
    <property type="match status" value="1"/>
</dbReference>
<evidence type="ECO:0000256" key="1">
    <source>
        <dbReference type="ARBA" id="ARBA00009437"/>
    </source>
</evidence>
<feature type="domain" description="HTH lysR-type" evidence="5">
    <location>
        <begin position="7"/>
        <end position="64"/>
    </location>
</feature>
<dbReference type="InterPro" id="IPR036390">
    <property type="entry name" value="WH_DNA-bd_sf"/>
</dbReference>
<dbReference type="InterPro" id="IPR058163">
    <property type="entry name" value="LysR-type_TF_proteobact-type"/>
</dbReference>
<dbReference type="PANTHER" id="PTHR30537">
    <property type="entry name" value="HTH-TYPE TRANSCRIPTIONAL REGULATOR"/>
    <property type="match status" value="1"/>
</dbReference>
<dbReference type="InterPro" id="IPR000847">
    <property type="entry name" value="LysR_HTH_N"/>
</dbReference>
<sequence length="313" mass="33614">MPNPFPIPLNALRAIEIVARRGALAPAAEELGVTIGAVSQHLRRAEDRLGMELFARTPQGIKPLPALMQVLPQLSGGFTQLQDGLASLTGAHEGVLNVTVGSIFASRWLIWRVNKFSALYPGLEVRLTVTGAMLDLSRPDIDCGIRYGDGVWPGVDVSLIGGQDYQPVCSPLIRDKVESPADLARVPVIADQTSMLDWPAWLRRAGLDPAMPLNGPVYSDASLAFDAAISGQGILLAADMMTADAVSDGRLIRPFDLPVAGKRGYFLATAKGRRQPKKLGFFRDWLAAEVPASVLGYVHQNVPNTATLAPYSI</sequence>
<keyword evidence="7" id="KW-1185">Reference proteome</keyword>
<dbReference type="Gene3D" id="3.40.190.10">
    <property type="entry name" value="Periplasmic binding protein-like II"/>
    <property type="match status" value="2"/>
</dbReference>
<dbReference type="InterPro" id="IPR005119">
    <property type="entry name" value="LysR_subst-bd"/>
</dbReference>
<dbReference type="SUPFAM" id="SSF46785">
    <property type="entry name" value="Winged helix' DNA-binding domain"/>
    <property type="match status" value="1"/>
</dbReference>
<dbReference type="RefSeq" id="WP_183311846.1">
    <property type="nucleotide sequence ID" value="NZ_JACIEW010000006.1"/>
</dbReference>
<dbReference type="PANTHER" id="PTHR30537:SF26">
    <property type="entry name" value="GLYCINE CLEAVAGE SYSTEM TRANSCRIPTIONAL ACTIVATOR"/>
    <property type="match status" value="1"/>
</dbReference>
<evidence type="ECO:0000256" key="4">
    <source>
        <dbReference type="ARBA" id="ARBA00023163"/>
    </source>
</evidence>
<keyword evidence="2" id="KW-0805">Transcription regulation</keyword>
<dbReference type="GO" id="GO:0043565">
    <property type="term" value="F:sequence-specific DNA binding"/>
    <property type="evidence" value="ECO:0007669"/>
    <property type="project" value="TreeGrafter"/>
</dbReference>
<keyword evidence="3 6" id="KW-0238">DNA-binding</keyword>
<dbReference type="EMBL" id="JACIEW010000006">
    <property type="protein sequence ID" value="MBB4053058.1"/>
    <property type="molecule type" value="Genomic_DNA"/>
</dbReference>
<proteinExistence type="inferred from homology"/>
<dbReference type="AlphaFoldDB" id="A0A7W6INX5"/>
<dbReference type="Pfam" id="PF00126">
    <property type="entry name" value="HTH_1"/>
    <property type="match status" value="1"/>
</dbReference>